<evidence type="ECO:0000256" key="5">
    <source>
        <dbReference type="ARBA" id="ARBA00023065"/>
    </source>
</evidence>
<keyword evidence="5 9" id="KW-0406">Ion transport</keyword>
<dbReference type="PANTHER" id="PTHR45711">
    <property type="entry name" value="CHLORIDE CHANNEL PROTEIN"/>
    <property type="match status" value="1"/>
</dbReference>
<keyword evidence="2 9" id="KW-0813">Transport</keyword>
<evidence type="ECO:0000256" key="4">
    <source>
        <dbReference type="ARBA" id="ARBA00022989"/>
    </source>
</evidence>
<keyword evidence="3 9" id="KW-0812">Transmembrane</keyword>
<evidence type="ECO:0000256" key="1">
    <source>
        <dbReference type="ARBA" id="ARBA00004141"/>
    </source>
</evidence>
<dbReference type="SUPFAM" id="SSF54631">
    <property type="entry name" value="CBS-domain pair"/>
    <property type="match status" value="1"/>
</dbReference>
<dbReference type="Pfam" id="PF00654">
    <property type="entry name" value="Voltage_CLC"/>
    <property type="match status" value="1"/>
</dbReference>
<dbReference type="STRING" id="930990.A0A067MU26"/>
<evidence type="ECO:0000313" key="11">
    <source>
        <dbReference type="EMBL" id="KDQ15322.1"/>
    </source>
</evidence>
<dbReference type="PROSITE" id="PS51371">
    <property type="entry name" value="CBS"/>
    <property type="match status" value="1"/>
</dbReference>
<evidence type="ECO:0000256" key="9">
    <source>
        <dbReference type="RuleBase" id="RU361221"/>
    </source>
</evidence>
<dbReference type="InterPro" id="IPR014743">
    <property type="entry name" value="Cl-channel_core"/>
</dbReference>
<feature type="domain" description="CBS" evidence="10">
    <location>
        <begin position="687"/>
        <end position="743"/>
    </location>
</feature>
<keyword evidence="7 9" id="KW-0868">Chloride</keyword>
<feature type="transmembrane region" description="Helical" evidence="9">
    <location>
        <begin position="247"/>
        <end position="271"/>
    </location>
</feature>
<keyword evidence="8" id="KW-0129">CBS domain</keyword>
<dbReference type="OrthoDB" id="44789at2759"/>
<evidence type="ECO:0000256" key="2">
    <source>
        <dbReference type="ARBA" id="ARBA00022448"/>
    </source>
</evidence>
<evidence type="ECO:0000256" key="6">
    <source>
        <dbReference type="ARBA" id="ARBA00023136"/>
    </source>
</evidence>
<dbReference type="GO" id="GO:0005769">
    <property type="term" value="C:early endosome"/>
    <property type="evidence" value="ECO:0007669"/>
    <property type="project" value="TreeGrafter"/>
</dbReference>
<dbReference type="CDD" id="cd04591">
    <property type="entry name" value="CBS_pair_voltage-gated_CLC_euk_bac"/>
    <property type="match status" value="1"/>
</dbReference>
<gene>
    <name evidence="11" type="ORF">BOTBODRAFT_31974</name>
</gene>
<dbReference type="SUPFAM" id="SSF81340">
    <property type="entry name" value="Clc chloride channel"/>
    <property type="match status" value="1"/>
</dbReference>
<comment type="similarity">
    <text evidence="9">Belongs to the chloride channel (TC 2.A.49) family.</text>
</comment>
<dbReference type="Gene3D" id="3.10.580.20">
    <property type="match status" value="1"/>
</dbReference>
<comment type="subcellular location">
    <subcellularLocation>
        <location evidence="1 9">Membrane</location>
        <topology evidence="1 9">Multi-pass membrane protein</topology>
    </subcellularLocation>
</comment>
<protein>
    <recommendedName>
        <fullName evidence="9">Chloride channel protein</fullName>
    </recommendedName>
</protein>
<dbReference type="HOGENOM" id="CLU_003181_2_2_1"/>
<dbReference type="GO" id="GO:0005886">
    <property type="term" value="C:plasma membrane"/>
    <property type="evidence" value="ECO:0007669"/>
    <property type="project" value="TreeGrafter"/>
</dbReference>
<dbReference type="InterPro" id="IPR001807">
    <property type="entry name" value="ClC"/>
</dbReference>
<dbReference type="GO" id="GO:0005794">
    <property type="term" value="C:Golgi apparatus"/>
    <property type="evidence" value="ECO:0007669"/>
    <property type="project" value="TreeGrafter"/>
</dbReference>
<dbReference type="InterPro" id="IPR046342">
    <property type="entry name" value="CBS_dom_sf"/>
</dbReference>
<dbReference type="InParanoid" id="A0A067MU26"/>
<dbReference type="GO" id="GO:0005783">
    <property type="term" value="C:endoplasmic reticulum"/>
    <property type="evidence" value="ECO:0007669"/>
    <property type="project" value="TreeGrafter"/>
</dbReference>
<evidence type="ECO:0000256" key="3">
    <source>
        <dbReference type="ARBA" id="ARBA00022692"/>
    </source>
</evidence>
<feature type="transmembrane region" description="Helical" evidence="9">
    <location>
        <begin position="518"/>
        <end position="540"/>
    </location>
</feature>
<evidence type="ECO:0000259" key="10">
    <source>
        <dbReference type="PROSITE" id="PS51371"/>
    </source>
</evidence>
<dbReference type="GO" id="GO:0006878">
    <property type="term" value="P:intracellular copper ion homeostasis"/>
    <property type="evidence" value="ECO:0007669"/>
    <property type="project" value="TreeGrafter"/>
</dbReference>
<sequence length="783" mass="86564">MATHDDHLEEEELEKIRRYEDFTTIDWIQDSILEHRRRLRNAQNNQSSHHLGSQGEITLAWLLAQLRKAASSGQSWFVVTLVGICIGINAALISIITEWLSDLKMGYCSDGWWLNQQFCCWEIDADDEGGCEVWHPWSTFTPIAWIIYVLLAALFSFIAAYLVKQFAKYAAGSGISEIKCILAGFIMKGFLGVWTLVIKSLTLPFVIASGLSVGKEGPSVHVACCIGNVIARMFSRFSRSQGKMREILTAASAAGVAVAFGSPIGGVLFSIEEMTHTFSIKTMWRSFFCALVATVTLSVMNPYRTGKLVLFQVTYDRDWHFFEIVFFIIIGVFGGLYGAFVIKFNLQVAAFRRKHLSGHPISEAMILAALTAFFGYFNRFLRIDMTESLEILFRECEGGGDHENLCQSWAQWRMANSLLLATLFRIGFVVISYGCKVPAGIFVPSMAVGATFGRMIGIIVKAIYRAYPTAGWFAACKPDVPCITPGTYAFLGAAAALGGVMRITVTVVVIMFELTGALTYILPTMIVLLVTKSVGDFFGISGIADETIRFNGYPFLDKEEHAFHIPVSQVMRKDLHTLNASGTRVHEIEAKLRDTEVQGFPIVSGDTDRTLLGHIGRTELRYVIEKAKRMGNVPPDTPCFFIAESLIRSVASPSLIPSIEGIDEDDTVNPLLATTSSSEAVNFTPWVNKTPLTVAPGLPLEIVMKLFKQMGPRVILVEQYGALVGLITVKDVLRFTAESEHSSSAASIWDDPGALNSILEEAWSWASDVGNRFVGWGRGLIRR</sequence>
<dbReference type="InterPro" id="IPR000644">
    <property type="entry name" value="CBS_dom"/>
</dbReference>
<feature type="transmembrane region" description="Helical" evidence="9">
    <location>
        <begin position="76"/>
        <end position="96"/>
    </location>
</feature>
<feature type="transmembrane region" description="Helical" evidence="9">
    <location>
        <begin position="143"/>
        <end position="163"/>
    </location>
</feature>
<reference evidence="12" key="1">
    <citation type="journal article" date="2014" name="Proc. Natl. Acad. Sci. U.S.A.">
        <title>Extensive sampling of basidiomycete genomes demonstrates inadequacy of the white-rot/brown-rot paradigm for wood decay fungi.</title>
        <authorList>
            <person name="Riley R."/>
            <person name="Salamov A.A."/>
            <person name="Brown D.W."/>
            <person name="Nagy L.G."/>
            <person name="Floudas D."/>
            <person name="Held B.W."/>
            <person name="Levasseur A."/>
            <person name="Lombard V."/>
            <person name="Morin E."/>
            <person name="Otillar R."/>
            <person name="Lindquist E.A."/>
            <person name="Sun H."/>
            <person name="LaButti K.M."/>
            <person name="Schmutz J."/>
            <person name="Jabbour D."/>
            <person name="Luo H."/>
            <person name="Baker S.E."/>
            <person name="Pisabarro A.G."/>
            <person name="Walton J.D."/>
            <person name="Blanchette R.A."/>
            <person name="Henrissat B."/>
            <person name="Martin F."/>
            <person name="Cullen D."/>
            <person name="Hibbett D.S."/>
            <person name="Grigoriev I.V."/>
        </authorList>
    </citation>
    <scope>NUCLEOTIDE SEQUENCE [LARGE SCALE GENOMIC DNA]</scope>
    <source>
        <strain evidence="12">FD-172 SS1</strain>
    </source>
</reference>
<dbReference type="EMBL" id="KL198033">
    <property type="protein sequence ID" value="KDQ15322.1"/>
    <property type="molecule type" value="Genomic_DNA"/>
</dbReference>
<feature type="transmembrane region" description="Helical" evidence="9">
    <location>
        <begin position="417"/>
        <end position="434"/>
    </location>
</feature>
<dbReference type="GO" id="GO:0005247">
    <property type="term" value="F:voltage-gated chloride channel activity"/>
    <property type="evidence" value="ECO:0007669"/>
    <property type="project" value="TreeGrafter"/>
</dbReference>
<feature type="transmembrane region" description="Helical" evidence="9">
    <location>
        <begin position="283"/>
        <end position="303"/>
    </location>
</feature>
<dbReference type="PRINTS" id="PR00762">
    <property type="entry name" value="CLCHANNEL"/>
</dbReference>
<dbReference type="FunCoup" id="A0A067MU26">
    <property type="interactions" value="234"/>
</dbReference>
<keyword evidence="4 9" id="KW-1133">Transmembrane helix</keyword>
<evidence type="ECO:0000256" key="7">
    <source>
        <dbReference type="ARBA" id="ARBA00023214"/>
    </source>
</evidence>
<dbReference type="Proteomes" id="UP000027195">
    <property type="component" value="Unassembled WGS sequence"/>
</dbReference>
<feature type="transmembrane region" description="Helical" evidence="9">
    <location>
        <begin position="324"/>
        <end position="344"/>
    </location>
</feature>
<dbReference type="Pfam" id="PF00571">
    <property type="entry name" value="CBS"/>
    <property type="match status" value="2"/>
</dbReference>
<evidence type="ECO:0000256" key="8">
    <source>
        <dbReference type="PROSITE-ProRule" id="PRU00703"/>
    </source>
</evidence>
<dbReference type="GO" id="GO:0006879">
    <property type="term" value="P:intracellular iron ion homeostasis"/>
    <property type="evidence" value="ECO:0007669"/>
    <property type="project" value="TreeGrafter"/>
</dbReference>
<dbReference type="Gene3D" id="3.90.1280.20">
    <property type="match status" value="1"/>
</dbReference>
<dbReference type="PANTHER" id="PTHR45711:SF9">
    <property type="entry name" value="ANION_PROTON EXCHANGE TRANSPORTER GEF1"/>
    <property type="match status" value="1"/>
</dbReference>
<evidence type="ECO:0000313" key="12">
    <source>
        <dbReference type="Proteomes" id="UP000027195"/>
    </source>
</evidence>
<keyword evidence="6 9" id="KW-0472">Membrane</keyword>
<dbReference type="AlphaFoldDB" id="A0A067MU26"/>
<accession>A0A067MU26</accession>
<organism evidence="11 12">
    <name type="scientific">Botryobasidium botryosum (strain FD-172 SS1)</name>
    <dbReference type="NCBI Taxonomy" id="930990"/>
    <lineage>
        <taxon>Eukaryota</taxon>
        <taxon>Fungi</taxon>
        <taxon>Dikarya</taxon>
        <taxon>Basidiomycota</taxon>
        <taxon>Agaricomycotina</taxon>
        <taxon>Agaricomycetes</taxon>
        <taxon>Cantharellales</taxon>
        <taxon>Botryobasidiaceae</taxon>
        <taxon>Botryobasidium</taxon>
    </lineage>
</organism>
<dbReference type="Gene3D" id="1.10.3080.10">
    <property type="entry name" value="Clc chloride channel"/>
    <property type="match status" value="1"/>
</dbReference>
<keyword evidence="12" id="KW-1185">Reference proteome</keyword>
<feature type="transmembrane region" description="Helical" evidence="9">
    <location>
        <begin position="364"/>
        <end position="381"/>
    </location>
</feature>
<dbReference type="SMART" id="SM00116">
    <property type="entry name" value="CBS"/>
    <property type="match status" value="2"/>
</dbReference>
<proteinExistence type="inferred from homology"/>
<dbReference type="GO" id="GO:0000324">
    <property type="term" value="C:fungal-type vacuole"/>
    <property type="evidence" value="ECO:0007669"/>
    <property type="project" value="TreeGrafter"/>
</dbReference>
<name>A0A067MU26_BOTB1</name>
<dbReference type="CDD" id="cd03684">
    <property type="entry name" value="ClC_3_like"/>
    <property type="match status" value="1"/>
</dbReference>
<feature type="transmembrane region" description="Helical" evidence="9">
    <location>
        <begin position="446"/>
        <end position="467"/>
    </location>
</feature>
<dbReference type="FunFam" id="1.10.3080.10:FF:000011">
    <property type="entry name" value="Chloride channel protein"/>
    <property type="match status" value="1"/>
</dbReference>
<feature type="transmembrane region" description="Helical" evidence="9">
    <location>
        <begin position="488"/>
        <end position="512"/>
    </location>
</feature>